<dbReference type="EMBL" id="BLXT01003724">
    <property type="protein sequence ID" value="GFO03164.1"/>
    <property type="molecule type" value="Genomic_DNA"/>
</dbReference>
<gene>
    <name evidence="2" type="ORF">PoB_002966900</name>
</gene>
<dbReference type="Proteomes" id="UP000735302">
    <property type="component" value="Unassembled WGS sequence"/>
</dbReference>
<feature type="compositionally biased region" description="Basic and acidic residues" evidence="1">
    <location>
        <begin position="11"/>
        <end position="23"/>
    </location>
</feature>
<organism evidence="2 3">
    <name type="scientific">Plakobranchus ocellatus</name>
    <dbReference type="NCBI Taxonomy" id="259542"/>
    <lineage>
        <taxon>Eukaryota</taxon>
        <taxon>Metazoa</taxon>
        <taxon>Spiralia</taxon>
        <taxon>Lophotrochozoa</taxon>
        <taxon>Mollusca</taxon>
        <taxon>Gastropoda</taxon>
        <taxon>Heterobranchia</taxon>
        <taxon>Euthyneura</taxon>
        <taxon>Panpulmonata</taxon>
        <taxon>Sacoglossa</taxon>
        <taxon>Placobranchoidea</taxon>
        <taxon>Plakobranchidae</taxon>
        <taxon>Plakobranchus</taxon>
    </lineage>
</organism>
<keyword evidence="3" id="KW-1185">Reference proteome</keyword>
<dbReference type="AlphaFoldDB" id="A0AAV4AAA5"/>
<reference evidence="2 3" key="1">
    <citation type="journal article" date="2021" name="Elife">
        <title>Chloroplast acquisition without the gene transfer in kleptoplastic sea slugs, Plakobranchus ocellatus.</title>
        <authorList>
            <person name="Maeda T."/>
            <person name="Takahashi S."/>
            <person name="Yoshida T."/>
            <person name="Shimamura S."/>
            <person name="Takaki Y."/>
            <person name="Nagai Y."/>
            <person name="Toyoda A."/>
            <person name="Suzuki Y."/>
            <person name="Arimoto A."/>
            <person name="Ishii H."/>
            <person name="Satoh N."/>
            <person name="Nishiyama T."/>
            <person name="Hasebe M."/>
            <person name="Maruyama T."/>
            <person name="Minagawa J."/>
            <person name="Obokata J."/>
            <person name="Shigenobu S."/>
        </authorList>
    </citation>
    <scope>NUCLEOTIDE SEQUENCE [LARGE SCALE GENOMIC DNA]</scope>
</reference>
<proteinExistence type="predicted"/>
<evidence type="ECO:0000313" key="2">
    <source>
        <dbReference type="EMBL" id="GFO03164.1"/>
    </source>
</evidence>
<protein>
    <submittedName>
        <fullName evidence="2">Uncharacterized protein</fullName>
    </submittedName>
</protein>
<feature type="compositionally biased region" description="Basic residues" evidence="1">
    <location>
        <begin position="1"/>
        <end position="10"/>
    </location>
</feature>
<evidence type="ECO:0000313" key="3">
    <source>
        <dbReference type="Proteomes" id="UP000735302"/>
    </source>
</evidence>
<feature type="region of interest" description="Disordered" evidence="1">
    <location>
        <begin position="1"/>
        <end position="61"/>
    </location>
</feature>
<name>A0AAV4AAA5_9GAST</name>
<sequence length="175" mass="19679">MKGNMRRKKGGREQHEMSTDKKVGGRGQTNTQTRAEGVERKKRVTCVPSRPQQGDLRLSGSFLGSSGNLELATEKSKQESQCGSLTFLLSVLCSRQWVIGYEWDLSLLLNHEIKKTFTHLDLATDKTSKTEDERKLQHVRAGFEPAPSLASNALPEEQSKSYLLNQNYTPRTVLE</sequence>
<accession>A0AAV4AAA5</accession>
<comment type="caution">
    <text evidence="2">The sequence shown here is derived from an EMBL/GenBank/DDBJ whole genome shotgun (WGS) entry which is preliminary data.</text>
</comment>
<evidence type="ECO:0000256" key="1">
    <source>
        <dbReference type="SAM" id="MobiDB-lite"/>
    </source>
</evidence>